<evidence type="ECO:0000313" key="3">
    <source>
        <dbReference type="Proteomes" id="UP000295717"/>
    </source>
</evidence>
<comment type="caution">
    <text evidence="2">The sequence shown here is derived from an EMBL/GenBank/DDBJ whole genome shotgun (WGS) entry which is preliminary data.</text>
</comment>
<organism evidence="2 3">
    <name type="scientific">Thiobaca trueperi</name>
    <dbReference type="NCBI Taxonomy" id="127458"/>
    <lineage>
        <taxon>Bacteria</taxon>
        <taxon>Pseudomonadati</taxon>
        <taxon>Pseudomonadota</taxon>
        <taxon>Gammaproteobacteria</taxon>
        <taxon>Chromatiales</taxon>
        <taxon>Chromatiaceae</taxon>
        <taxon>Thiobaca</taxon>
    </lineage>
</organism>
<feature type="region of interest" description="Disordered" evidence="1">
    <location>
        <begin position="12"/>
        <end position="54"/>
    </location>
</feature>
<name>A0A4R3MXR9_9GAMM</name>
<dbReference type="Proteomes" id="UP000295717">
    <property type="component" value="Unassembled WGS sequence"/>
</dbReference>
<reference evidence="2 3" key="1">
    <citation type="submission" date="2019-03" db="EMBL/GenBank/DDBJ databases">
        <title>Genomic Encyclopedia of Type Strains, Phase IV (KMG-IV): sequencing the most valuable type-strain genomes for metagenomic binning, comparative biology and taxonomic classification.</title>
        <authorList>
            <person name="Goeker M."/>
        </authorList>
    </citation>
    <scope>NUCLEOTIDE SEQUENCE [LARGE SCALE GENOMIC DNA]</scope>
    <source>
        <strain evidence="2 3">DSM 13587</strain>
    </source>
</reference>
<dbReference type="EMBL" id="SMAO01000004">
    <property type="protein sequence ID" value="TCT21174.1"/>
    <property type="molecule type" value="Genomic_DNA"/>
</dbReference>
<protein>
    <submittedName>
        <fullName evidence="2">Uncharacterized protein</fullName>
    </submittedName>
</protein>
<dbReference type="AlphaFoldDB" id="A0A4R3MXR9"/>
<evidence type="ECO:0000313" key="2">
    <source>
        <dbReference type="EMBL" id="TCT21174.1"/>
    </source>
</evidence>
<evidence type="ECO:0000256" key="1">
    <source>
        <dbReference type="SAM" id="MobiDB-lite"/>
    </source>
</evidence>
<gene>
    <name evidence="2" type="ORF">EDC35_10427</name>
</gene>
<accession>A0A4R3MXR9</accession>
<sequence length="54" mass="5512">MTLRYGAVHIGAQTLGGDPHGSPDADRGQFAGIEQTADGARADVQDFGGALNVE</sequence>
<proteinExistence type="predicted"/>
<keyword evidence="3" id="KW-1185">Reference proteome</keyword>